<keyword evidence="3" id="KW-1185">Reference proteome</keyword>
<proteinExistence type="predicted"/>
<dbReference type="GO" id="GO:0003677">
    <property type="term" value="F:DNA binding"/>
    <property type="evidence" value="ECO:0007669"/>
    <property type="project" value="UniProtKB-KW"/>
</dbReference>
<dbReference type="Proteomes" id="UP000228531">
    <property type="component" value="Unassembled WGS sequence"/>
</dbReference>
<dbReference type="Pfam" id="PF04326">
    <property type="entry name" value="SLFN_AlbA_2"/>
    <property type="match status" value="1"/>
</dbReference>
<gene>
    <name evidence="2" type="ORF">BC777_2971</name>
</gene>
<name>A0A2M8W226_9RHOB</name>
<organism evidence="2 3">
    <name type="scientific">Yoonia maricola</name>
    <dbReference type="NCBI Taxonomy" id="420999"/>
    <lineage>
        <taxon>Bacteria</taxon>
        <taxon>Pseudomonadati</taxon>
        <taxon>Pseudomonadota</taxon>
        <taxon>Alphaproteobacteria</taxon>
        <taxon>Rhodobacterales</taxon>
        <taxon>Paracoccaceae</taxon>
        <taxon>Yoonia</taxon>
    </lineage>
</organism>
<reference evidence="2 3" key="1">
    <citation type="submission" date="2017-11" db="EMBL/GenBank/DDBJ databases">
        <title>Genomic Encyclopedia of Archaeal and Bacterial Type Strains, Phase II (KMG-II): From Individual Species to Whole Genera.</title>
        <authorList>
            <person name="Goeker M."/>
        </authorList>
    </citation>
    <scope>NUCLEOTIDE SEQUENCE [LARGE SCALE GENOMIC DNA]</scope>
    <source>
        <strain evidence="2 3">DSM 29128</strain>
    </source>
</reference>
<comment type="caution">
    <text evidence="2">The sequence shown here is derived from an EMBL/GenBank/DDBJ whole genome shotgun (WGS) entry which is preliminary data.</text>
</comment>
<evidence type="ECO:0000313" key="2">
    <source>
        <dbReference type="EMBL" id="PJI84977.1"/>
    </source>
</evidence>
<dbReference type="Gene3D" id="3.30.950.30">
    <property type="entry name" value="Schlafen, AAA domain"/>
    <property type="match status" value="1"/>
</dbReference>
<accession>A0A2M8W226</accession>
<dbReference type="InterPro" id="IPR038461">
    <property type="entry name" value="Schlafen_AlbA_2_dom_sf"/>
</dbReference>
<sequence>MSAPKELIELAQSTNEESDLLDFKREYSPQKKAAFWAETIKDIVAFANTRGGILVFGVNDDGTPSGIDCDTLYELDSASLADQVRKYTATDFIKMSVISVVRDKKPFPAILIGRVHVPLVFAKVGTYEVQDGNQKTAFSKGTVYFRHGSKSEPCTRADLEEFLRRELDRVREDWLGNIRKVVEAPHGSSVVITQAGGGQAGVRITNDPNAPALHLPKLSDGFPYKQNQLIKEVIRRTGIDKLINSHDVQTVKLCENINEESRPDFVSKPHEGSSPQYSQDFVDLIVQRFENDSDYFSKCRKAWKEAMY</sequence>
<dbReference type="OrthoDB" id="9807907at2"/>
<evidence type="ECO:0000259" key="1">
    <source>
        <dbReference type="Pfam" id="PF04326"/>
    </source>
</evidence>
<feature type="domain" description="Schlafen AlbA-2" evidence="1">
    <location>
        <begin position="17"/>
        <end position="154"/>
    </location>
</feature>
<dbReference type="AlphaFoldDB" id="A0A2M8W226"/>
<dbReference type="InterPro" id="IPR007421">
    <property type="entry name" value="Schlafen_AlbA_2_dom"/>
</dbReference>
<dbReference type="RefSeq" id="WP_100368934.1">
    <property type="nucleotide sequence ID" value="NZ_PGTY01000003.1"/>
</dbReference>
<dbReference type="EMBL" id="PGTY01000003">
    <property type="protein sequence ID" value="PJI84977.1"/>
    <property type="molecule type" value="Genomic_DNA"/>
</dbReference>
<keyword evidence="2" id="KW-0238">DNA-binding</keyword>
<evidence type="ECO:0000313" key="3">
    <source>
        <dbReference type="Proteomes" id="UP000228531"/>
    </source>
</evidence>
<protein>
    <submittedName>
        <fullName evidence="2">Putative DNA-binding protein</fullName>
    </submittedName>
</protein>